<protein>
    <submittedName>
        <fullName evidence="2">Class I SAM-dependent methyltransferase</fullName>
    </submittedName>
</protein>
<accession>A0A5M6DBE8</accession>
<keyword evidence="2" id="KW-0489">Methyltransferase</keyword>
<evidence type="ECO:0000313" key="3">
    <source>
        <dbReference type="Proteomes" id="UP000323426"/>
    </source>
</evidence>
<organism evidence="2 3">
    <name type="scientific">Adhaeribacter rhizoryzae</name>
    <dbReference type="NCBI Taxonomy" id="2607907"/>
    <lineage>
        <taxon>Bacteria</taxon>
        <taxon>Pseudomonadati</taxon>
        <taxon>Bacteroidota</taxon>
        <taxon>Cytophagia</taxon>
        <taxon>Cytophagales</taxon>
        <taxon>Hymenobacteraceae</taxon>
        <taxon>Adhaeribacter</taxon>
    </lineage>
</organism>
<proteinExistence type="predicted"/>
<comment type="caution">
    <text evidence="2">The sequence shown here is derived from an EMBL/GenBank/DDBJ whole genome shotgun (WGS) entry which is preliminary data.</text>
</comment>
<name>A0A5M6DBE8_9BACT</name>
<keyword evidence="3" id="KW-1185">Reference proteome</keyword>
<evidence type="ECO:0000259" key="1">
    <source>
        <dbReference type="Pfam" id="PF13649"/>
    </source>
</evidence>
<dbReference type="CDD" id="cd02440">
    <property type="entry name" value="AdoMet_MTases"/>
    <property type="match status" value="1"/>
</dbReference>
<dbReference type="AlphaFoldDB" id="A0A5M6DBE8"/>
<dbReference type="InterPro" id="IPR041698">
    <property type="entry name" value="Methyltransf_25"/>
</dbReference>
<dbReference type="InterPro" id="IPR029063">
    <property type="entry name" value="SAM-dependent_MTases_sf"/>
</dbReference>
<gene>
    <name evidence="2" type="ORF">F0145_13810</name>
</gene>
<dbReference type="GO" id="GO:0032259">
    <property type="term" value="P:methylation"/>
    <property type="evidence" value="ECO:0007669"/>
    <property type="project" value="UniProtKB-KW"/>
</dbReference>
<reference evidence="2 3" key="1">
    <citation type="submission" date="2019-09" db="EMBL/GenBank/DDBJ databases">
        <title>Genome sequence and assembly of Adhaeribacter sp.</title>
        <authorList>
            <person name="Chhetri G."/>
        </authorList>
    </citation>
    <scope>NUCLEOTIDE SEQUENCE [LARGE SCALE GENOMIC DNA]</scope>
    <source>
        <strain evidence="2 3">DK36</strain>
    </source>
</reference>
<keyword evidence="2" id="KW-0808">Transferase</keyword>
<evidence type="ECO:0000313" key="2">
    <source>
        <dbReference type="EMBL" id="KAA5544888.1"/>
    </source>
</evidence>
<dbReference type="SUPFAM" id="SSF53335">
    <property type="entry name" value="S-adenosyl-L-methionine-dependent methyltransferases"/>
    <property type="match status" value="1"/>
</dbReference>
<feature type="domain" description="Methyltransferase" evidence="1">
    <location>
        <begin position="63"/>
        <end position="152"/>
    </location>
</feature>
<dbReference type="Gene3D" id="3.40.50.150">
    <property type="entry name" value="Vaccinia Virus protein VP39"/>
    <property type="match status" value="1"/>
</dbReference>
<dbReference type="GO" id="GO:0008168">
    <property type="term" value="F:methyltransferase activity"/>
    <property type="evidence" value="ECO:0007669"/>
    <property type="project" value="UniProtKB-KW"/>
</dbReference>
<dbReference type="EMBL" id="VWSF01000010">
    <property type="protein sequence ID" value="KAA5544888.1"/>
    <property type="molecule type" value="Genomic_DNA"/>
</dbReference>
<dbReference type="Pfam" id="PF13649">
    <property type="entry name" value="Methyltransf_25"/>
    <property type="match status" value="1"/>
</dbReference>
<sequence length="238" mass="26342">MKPGADIIGHALQDYLAGEQAATIQVYSDIADPEELIAAYFFRSAAQMPELEKIALRHCRGKIADLGAGAGSHSLELQNNGFNVTAFDISKGACAVMRKRGVNNVVQADVFSLGAEQFDTILMLMNGIGLVNSPDGLVYFLERLKNNLAPGGQVILDSSDITYMYYDEEGALNLDLNAEYHGVVTYQMEYKNKKGQPFKWLFIEFPVLQEYCEQTGYTCELLAQGENDQYLAKLTLQD</sequence>
<dbReference type="Proteomes" id="UP000323426">
    <property type="component" value="Unassembled WGS sequence"/>
</dbReference>